<organism evidence="5 6">
    <name type="scientific">Pontibacter toksunensis</name>
    <dbReference type="NCBI Taxonomy" id="1332631"/>
    <lineage>
        <taxon>Bacteria</taxon>
        <taxon>Pseudomonadati</taxon>
        <taxon>Bacteroidota</taxon>
        <taxon>Cytophagia</taxon>
        <taxon>Cytophagales</taxon>
        <taxon>Hymenobacteraceae</taxon>
        <taxon>Pontibacter</taxon>
    </lineage>
</organism>
<gene>
    <name evidence="5" type="ORF">ACFS7Z_13960</name>
</gene>
<dbReference type="SUPFAM" id="SSF51316">
    <property type="entry name" value="Mss4-like"/>
    <property type="match status" value="1"/>
</dbReference>
<proteinExistence type="predicted"/>
<keyword evidence="6" id="KW-1185">Reference proteome</keyword>
<evidence type="ECO:0000256" key="3">
    <source>
        <dbReference type="ARBA" id="ARBA00048488"/>
    </source>
</evidence>
<evidence type="ECO:0000256" key="2">
    <source>
        <dbReference type="ARBA" id="ARBA00023002"/>
    </source>
</evidence>
<dbReference type="InterPro" id="IPR002579">
    <property type="entry name" value="Met_Sox_Rdtase_MsrB_dom"/>
</dbReference>
<evidence type="ECO:0000313" key="6">
    <source>
        <dbReference type="Proteomes" id="UP001597641"/>
    </source>
</evidence>
<keyword evidence="2 5" id="KW-0560">Oxidoreductase</keyword>
<dbReference type="Proteomes" id="UP001597641">
    <property type="component" value="Unassembled WGS sequence"/>
</dbReference>
<protein>
    <recommendedName>
        <fullName evidence="1">peptide-methionine (R)-S-oxide reductase</fullName>
        <ecNumber evidence="1">1.8.4.12</ecNumber>
    </recommendedName>
</protein>
<dbReference type="Gene3D" id="2.170.150.20">
    <property type="entry name" value="Peptide methionine sulfoxide reductase"/>
    <property type="match status" value="1"/>
</dbReference>
<evidence type="ECO:0000256" key="1">
    <source>
        <dbReference type="ARBA" id="ARBA00012499"/>
    </source>
</evidence>
<accession>A0ABW6BVA9</accession>
<dbReference type="PROSITE" id="PS51790">
    <property type="entry name" value="MSRB"/>
    <property type="match status" value="1"/>
</dbReference>
<feature type="domain" description="MsrB" evidence="4">
    <location>
        <begin position="1"/>
        <end position="65"/>
    </location>
</feature>
<dbReference type="EC" id="1.8.4.12" evidence="1"/>
<comment type="caution">
    <text evidence="5">The sequence shown here is derived from an EMBL/GenBank/DDBJ whole genome shotgun (WGS) entry which is preliminary data.</text>
</comment>
<reference evidence="6" key="1">
    <citation type="journal article" date="2019" name="Int. J. Syst. Evol. Microbiol.">
        <title>The Global Catalogue of Microorganisms (GCM) 10K type strain sequencing project: providing services to taxonomists for standard genome sequencing and annotation.</title>
        <authorList>
            <consortium name="The Broad Institute Genomics Platform"/>
            <consortium name="The Broad Institute Genome Sequencing Center for Infectious Disease"/>
            <person name="Wu L."/>
            <person name="Ma J."/>
        </authorList>
    </citation>
    <scope>NUCLEOTIDE SEQUENCE [LARGE SCALE GENOMIC DNA]</scope>
    <source>
        <strain evidence="6">KCTC 23984</strain>
    </source>
</reference>
<evidence type="ECO:0000313" key="5">
    <source>
        <dbReference type="EMBL" id="MFD3001471.1"/>
    </source>
</evidence>
<dbReference type="EMBL" id="JBHUOX010000010">
    <property type="protein sequence ID" value="MFD3001471.1"/>
    <property type="molecule type" value="Genomic_DNA"/>
</dbReference>
<evidence type="ECO:0000259" key="4">
    <source>
        <dbReference type="PROSITE" id="PS51790"/>
    </source>
</evidence>
<sequence length="65" mass="7523">MCLVFPSFWSHIGENVRQQRLNTYGRLRIQLVCNVCGLHLGYLFDHSLTPTKVRYCINADAIQLV</sequence>
<dbReference type="RefSeq" id="WP_377485605.1">
    <property type="nucleotide sequence ID" value="NZ_JBHUOX010000010.1"/>
</dbReference>
<dbReference type="InterPro" id="IPR011057">
    <property type="entry name" value="Mss4-like_sf"/>
</dbReference>
<dbReference type="GO" id="GO:0033743">
    <property type="term" value="F:peptide-methionine (R)-S-oxide reductase activity"/>
    <property type="evidence" value="ECO:0007669"/>
    <property type="project" value="UniProtKB-EC"/>
</dbReference>
<name>A0ABW6BVA9_9BACT</name>
<comment type="catalytic activity">
    <reaction evidence="3">
        <text>L-methionyl-[protein] + [thioredoxin]-disulfide + H2O = L-methionyl-(R)-S-oxide-[protein] + [thioredoxin]-dithiol</text>
        <dbReference type="Rhea" id="RHEA:24164"/>
        <dbReference type="Rhea" id="RHEA-COMP:10698"/>
        <dbReference type="Rhea" id="RHEA-COMP:10700"/>
        <dbReference type="Rhea" id="RHEA-COMP:12313"/>
        <dbReference type="Rhea" id="RHEA-COMP:12314"/>
        <dbReference type="ChEBI" id="CHEBI:15377"/>
        <dbReference type="ChEBI" id="CHEBI:16044"/>
        <dbReference type="ChEBI" id="CHEBI:29950"/>
        <dbReference type="ChEBI" id="CHEBI:45764"/>
        <dbReference type="ChEBI" id="CHEBI:50058"/>
        <dbReference type="EC" id="1.8.4.12"/>
    </reaction>
</comment>
<dbReference type="Pfam" id="PF01641">
    <property type="entry name" value="SelR"/>
    <property type="match status" value="1"/>
</dbReference>